<dbReference type="Gene3D" id="1.20.1310.10">
    <property type="entry name" value="Cullin Repeats"/>
    <property type="match status" value="1"/>
</dbReference>
<dbReference type="InterPro" id="IPR016159">
    <property type="entry name" value="Cullin_repeat-like_dom_sf"/>
</dbReference>
<proteinExistence type="predicted"/>
<evidence type="ECO:0000313" key="1">
    <source>
        <dbReference type="EMBL" id="GBM65757.1"/>
    </source>
</evidence>
<protein>
    <submittedName>
        <fullName evidence="1">Cullin-5</fullName>
    </submittedName>
</protein>
<dbReference type="OrthoDB" id="27073at2759"/>
<comment type="caution">
    <text evidence="1">The sequence shown here is derived from an EMBL/GenBank/DDBJ whole genome shotgun (WGS) entry which is preliminary data.</text>
</comment>
<sequence>MADMQKIFDKNLLSFDDHWPVMQPIILKLLHQEAVTRTEWQDLFWLVHIVCLWDDKGPPKVYSNLQENILDFIRQAQTVSKVGVDAFLDSSKILFTYMPTATDSL</sequence>
<name>A0A4Y2HKA7_ARAVE</name>
<organism evidence="1 2">
    <name type="scientific">Araneus ventricosus</name>
    <name type="common">Orbweaver spider</name>
    <name type="synonym">Epeira ventricosa</name>
    <dbReference type="NCBI Taxonomy" id="182803"/>
    <lineage>
        <taxon>Eukaryota</taxon>
        <taxon>Metazoa</taxon>
        <taxon>Ecdysozoa</taxon>
        <taxon>Arthropoda</taxon>
        <taxon>Chelicerata</taxon>
        <taxon>Arachnida</taxon>
        <taxon>Araneae</taxon>
        <taxon>Araneomorphae</taxon>
        <taxon>Entelegynae</taxon>
        <taxon>Araneoidea</taxon>
        <taxon>Araneidae</taxon>
        <taxon>Araneus</taxon>
    </lineage>
</organism>
<accession>A0A4Y2HKA7</accession>
<dbReference type="AlphaFoldDB" id="A0A4Y2HKA7"/>
<keyword evidence="2" id="KW-1185">Reference proteome</keyword>
<gene>
    <name evidence="1" type="primary">CUL5</name>
    <name evidence="1" type="ORF">AVEN_84659_1</name>
</gene>
<dbReference type="Proteomes" id="UP000499080">
    <property type="component" value="Unassembled WGS sequence"/>
</dbReference>
<reference evidence="1 2" key="1">
    <citation type="journal article" date="2019" name="Sci. Rep.">
        <title>Orb-weaving spider Araneus ventricosus genome elucidates the spidroin gene catalogue.</title>
        <authorList>
            <person name="Kono N."/>
            <person name="Nakamura H."/>
            <person name="Ohtoshi R."/>
            <person name="Moran D.A.P."/>
            <person name="Shinohara A."/>
            <person name="Yoshida Y."/>
            <person name="Fujiwara M."/>
            <person name="Mori M."/>
            <person name="Tomita M."/>
            <person name="Arakawa K."/>
        </authorList>
    </citation>
    <scope>NUCLEOTIDE SEQUENCE [LARGE SCALE GENOMIC DNA]</scope>
</reference>
<evidence type="ECO:0000313" key="2">
    <source>
        <dbReference type="Proteomes" id="UP000499080"/>
    </source>
</evidence>
<dbReference type="SUPFAM" id="SSF74788">
    <property type="entry name" value="Cullin repeat-like"/>
    <property type="match status" value="1"/>
</dbReference>
<dbReference type="EMBL" id="BGPR01001992">
    <property type="protein sequence ID" value="GBM65757.1"/>
    <property type="molecule type" value="Genomic_DNA"/>
</dbReference>